<accession>A0ABR4XAM0</accession>
<proteinExistence type="predicted"/>
<evidence type="ECO:0000313" key="1">
    <source>
        <dbReference type="EMBL" id="KGN29325.1"/>
    </source>
</evidence>
<keyword evidence="2" id="KW-1185">Reference proteome</keyword>
<reference evidence="1 2" key="1">
    <citation type="submission" date="2013-08" db="EMBL/GenBank/DDBJ databases">
        <title>The genome sequence of Knoellia flava.</title>
        <authorList>
            <person name="Zhu W."/>
            <person name="Wang G."/>
        </authorList>
    </citation>
    <scope>NUCLEOTIDE SEQUENCE [LARGE SCALE GENOMIC DNA]</scope>
    <source>
        <strain evidence="1 2">TL1</strain>
    </source>
</reference>
<dbReference type="EMBL" id="AVPI01000056">
    <property type="protein sequence ID" value="KGN29325.1"/>
    <property type="molecule type" value="Genomic_DNA"/>
</dbReference>
<protein>
    <submittedName>
        <fullName evidence="1">Uncharacterized protein</fullName>
    </submittedName>
</protein>
<comment type="caution">
    <text evidence="1">The sequence shown here is derived from an EMBL/GenBank/DDBJ whole genome shotgun (WGS) entry which is preliminary data.</text>
</comment>
<sequence length="145" mass="14185">MSTSAVTARCSWAPVSGTSCQHTVTLTAVGRHGVFSSIPGSGGAPSWSSLTADGAGGAVAVGAAVAAGDATVVRPVVPPAAVDVVEAAAGEAEAPLSGVAERSVDPAPLHAVVESAATARTVVTVIRRSRVPAVPMMCFPSVVSR</sequence>
<dbReference type="Proteomes" id="UP000029990">
    <property type="component" value="Unassembled WGS sequence"/>
</dbReference>
<name>A0ABR4XAM0_9MICO</name>
<evidence type="ECO:0000313" key="2">
    <source>
        <dbReference type="Proteomes" id="UP000029990"/>
    </source>
</evidence>
<organism evidence="1 2">
    <name type="scientific">Knoellia flava TL1</name>
    <dbReference type="NCBI Taxonomy" id="1385518"/>
    <lineage>
        <taxon>Bacteria</taxon>
        <taxon>Bacillati</taxon>
        <taxon>Actinomycetota</taxon>
        <taxon>Actinomycetes</taxon>
        <taxon>Micrococcales</taxon>
        <taxon>Intrasporangiaceae</taxon>
        <taxon>Knoellia</taxon>
    </lineage>
</organism>
<gene>
    <name evidence="1" type="ORF">N798_14575</name>
</gene>